<proteinExistence type="inferred from homology"/>
<keyword evidence="7" id="KW-0560">Oxidoreductase</keyword>
<dbReference type="Pfam" id="PF13192">
    <property type="entry name" value="Thioredoxin_3"/>
    <property type="match status" value="1"/>
</dbReference>
<dbReference type="InterPro" id="IPR023753">
    <property type="entry name" value="FAD/NAD-binding_dom"/>
</dbReference>
<dbReference type="InterPro" id="IPR012336">
    <property type="entry name" value="Thioredoxin-like_fold"/>
</dbReference>
<evidence type="ECO:0000256" key="2">
    <source>
        <dbReference type="ARBA" id="ARBA00009333"/>
    </source>
</evidence>
<feature type="domain" description="Thioredoxin-like fold" evidence="13">
    <location>
        <begin position="122"/>
        <end position="198"/>
    </location>
</feature>
<evidence type="ECO:0000256" key="6">
    <source>
        <dbReference type="ARBA" id="ARBA00022827"/>
    </source>
</evidence>
<keyword evidence="9" id="KW-1015">Disulfide bond</keyword>
<reference evidence="14 15" key="1">
    <citation type="submission" date="2021-10" db="EMBL/GenBank/DDBJ databases">
        <title>Draft genome of Aestuariibacter halophilus JC2043.</title>
        <authorList>
            <person name="Emsley S.A."/>
            <person name="Pfannmuller K.M."/>
            <person name="Ushijima B."/>
            <person name="Saw J.H."/>
            <person name="Videau P."/>
        </authorList>
    </citation>
    <scope>NUCLEOTIDE SEQUENCE [LARGE SCALE GENOMIC DNA]</scope>
    <source>
        <strain evidence="14 15">JC2043</strain>
    </source>
</reference>
<dbReference type="Gene3D" id="3.40.30.80">
    <property type="match status" value="1"/>
</dbReference>
<evidence type="ECO:0000256" key="11">
    <source>
        <dbReference type="ARBA" id="ARBA00024806"/>
    </source>
</evidence>
<evidence type="ECO:0000256" key="7">
    <source>
        <dbReference type="ARBA" id="ARBA00023002"/>
    </source>
</evidence>
<dbReference type="InterPro" id="IPR008255">
    <property type="entry name" value="Pyr_nucl-diS_OxRdtase_2_AS"/>
</dbReference>
<dbReference type="InterPro" id="IPR036249">
    <property type="entry name" value="Thioredoxin-like_sf"/>
</dbReference>
<dbReference type="Gene3D" id="3.50.50.60">
    <property type="entry name" value="FAD/NAD(P)-binding domain"/>
    <property type="match status" value="2"/>
</dbReference>
<keyword evidence="10" id="KW-0676">Redox-active center</keyword>
<evidence type="ECO:0000256" key="9">
    <source>
        <dbReference type="ARBA" id="ARBA00023157"/>
    </source>
</evidence>
<sequence>MLSNDILTALKQYTADMQHAVTFVLKEGEHNKRQELVEFLSAFAGVSDKLSFEQRSEHAELRSPLSFTLEVNGEPTGIIFSGIPGGHEFNSLVLAVLHAGGKEVKLDDTIRTMISNVRTPLKFDVYVSLSCHNCPDVVQALNQFAILNPHISTEMIDGGLYPELIEQNNIQGVPTVFLNGEVFANGKIDTAQLLDKLIERHPEIANVSADAPQLPVQDVTVIGGGPGGIAAAIYAARKGLAVTLVADRIGGQVKDTMGIENLISVPKTTGPELSGALLNHLNEYNVTLKEHLRVNQIEKGDVKTLHLSSGEVFQSKTVIIATGANWRELGVPGEKENIGNGVAYCPHCDGPFFKGKDVAVIGGGNSGIEAALDLAGIVKSVTVFEFLPALKADKVLVDQVEKRDNITVIKNAATQQILAENGKVTALEYQDRESGQNHRVDLAGVFVQIGLVPNSGAFKDLVEMTRYGEIVINEKGETSEPGIFACGDVTTVPYKQIVIAMGEGAKASLAAFDYLLKHH</sequence>
<dbReference type="PIRSF" id="PIRSF000238">
    <property type="entry name" value="AhpF"/>
    <property type="match status" value="1"/>
</dbReference>
<dbReference type="RefSeq" id="WP_229160487.1">
    <property type="nucleotide sequence ID" value="NZ_JAJEWP010000002.1"/>
</dbReference>
<dbReference type="InterPro" id="IPR036188">
    <property type="entry name" value="FAD/NAD-bd_sf"/>
</dbReference>
<evidence type="ECO:0000313" key="15">
    <source>
        <dbReference type="Proteomes" id="UP001520878"/>
    </source>
</evidence>
<comment type="subunit">
    <text evidence="3">Homodimer.</text>
</comment>
<dbReference type="InterPro" id="IPR012081">
    <property type="entry name" value="Alkyl_hydroperoxide_Rdtase_suF"/>
</dbReference>
<dbReference type="PRINTS" id="PR00368">
    <property type="entry name" value="FADPNR"/>
</dbReference>
<keyword evidence="6" id="KW-0274">FAD</keyword>
<evidence type="ECO:0000256" key="3">
    <source>
        <dbReference type="ARBA" id="ARBA00011738"/>
    </source>
</evidence>
<protein>
    <recommendedName>
        <fullName evidence="4">Alkyl hydroperoxide reductase subunit F</fullName>
    </recommendedName>
</protein>
<dbReference type="InterPro" id="IPR044142">
    <property type="entry name" value="AhpF_NTD_N"/>
</dbReference>
<evidence type="ECO:0000256" key="1">
    <source>
        <dbReference type="ARBA" id="ARBA00001974"/>
    </source>
</evidence>
<comment type="function">
    <text evidence="11">Serves to protect the cell against DNA damage by alkyl hydroperoxides. It can use either NADH or NADPH as electron donor for direct reduction of redox dyes or of alkyl hydroperoxides when combined with the AhpC protein.</text>
</comment>
<dbReference type="PROSITE" id="PS51354">
    <property type="entry name" value="GLUTAREDOXIN_2"/>
    <property type="match status" value="1"/>
</dbReference>
<name>A0ABS8GC67_9ALTE</name>
<dbReference type="EMBL" id="JAJEWP010000002">
    <property type="protein sequence ID" value="MCC2616801.1"/>
    <property type="molecule type" value="Genomic_DNA"/>
</dbReference>
<dbReference type="InterPro" id="IPR044141">
    <property type="entry name" value="AhpF_NTD_C"/>
</dbReference>
<evidence type="ECO:0000313" key="14">
    <source>
        <dbReference type="EMBL" id="MCC2616801.1"/>
    </source>
</evidence>
<evidence type="ECO:0000256" key="8">
    <source>
        <dbReference type="ARBA" id="ARBA00023027"/>
    </source>
</evidence>
<dbReference type="CDD" id="cd03026">
    <property type="entry name" value="AhpF_NTD_C"/>
    <property type="match status" value="1"/>
</dbReference>
<keyword evidence="15" id="KW-1185">Reference proteome</keyword>
<dbReference type="SUPFAM" id="SSF51905">
    <property type="entry name" value="FAD/NAD(P)-binding domain"/>
    <property type="match status" value="1"/>
</dbReference>
<dbReference type="Pfam" id="PF07992">
    <property type="entry name" value="Pyr_redox_2"/>
    <property type="match status" value="1"/>
</dbReference>
<dbReference type="CDD" id="cd02974">
    <property type="entry name" value="AhpF_NTD_N"/>
    <property type="match status" value="1"/>
</dbReference>
<keyword evidence="5" id="KW-0285">Flavoprotein</keyword>
<evidence type="ECO:0000259" key="13">
    <source>
        <dbReference type="Pfam" id="PF13192"/>
    </source>
</evidence>
<comment type="caution">
    <text evidence="14">The sequence shown here is derived from an EMBL/GenBank/DDBJ whole genome shotgun (WGS) entry which is preliminary data.</text>
</comment>
<evidence type="ECO:0000256" key="4">
    <source>
        <dbReference type="ARBA" id="ARBA00020059"/>
    </source>
</evidence>
<dbReference type="PRINTS" id="PR00469">
    <property type="entry name" value="PNDRDTASEII"/>
</dbReference>
<evidence type="ECO:0000256" key="10">
    <source>
        <dbReference type="ARBA" id="ARBA00023284"/>
    </source>
</evidence>
<dbReference type="PROSITE" id="PS00573">
    <property type="entry name" value="PYRIDINE_REDOX_2"/>
    <property type="match status" value="1"/>
</dbReference>
<comment type="similarity">
    <text evidence="2">Belongs to the class-II pyridine nucleotide-disulfide oxidoreductase family.</text>
</comment>
<feature type="domain" description="FAD/NAD(P)-binding" evidence="12">
    <location>
        <begin position="218"/>
        <end position="504"/>
    </location>
</feature>
<gene>
    <name evidence="14" type="primary">ahpF</name>
    <name evidence="14" type="ORF">LJ739_11165</name>
</gene>
<accession>A0ABS8GC67</accession>
<dbReference type="PANTHER" id="PTHR48105">
    <property type="entry name" value="THIOREDOXIN REDUCTASE 1-RELATED-RELATED"/>
    <property type="match status" value="1"/>
</dbReference>
<dbReference type="InterPro" id="IPR050097">
    <property type="entry name" value="Ferredoxin-NADP_redctase_2"/>
</dbReference>
<dbReference type="SUPFAM" id="SSF52833">
    <property type="entry name" value="Thioredoxin-like"/>
    <property type="match status" value="2"/>
</dbReference>
<comment type="cofactor">
    <cofactor evidence="1">
        <name>FAD</name>
        <dbReference type="ChEBI" id="CHEBI:57692"/>
    </cofactor>
</comment>
<organism evidence="14 15">
    <name type="scientific">Fluctibacter halophilus</name>
    <dbReference type="NCBI Taxonomy" id="226011"/>
    <lineage>
        <taxon>Bacteria</taxon>
        <taxon>Pseudomonadati</taxon>
        <taxon>Pseudomonadota</taxon>
        <taxon>Gammaproteobacteria</taxon>
        <taxon>Alteromonadales</taxon>
        <taxon>Alteromonadaceae</taxon>
        <taxon>Fluctibacter</taxon>
    </lineage>
</organism>
<keyword evidence="8" id="KW-0520">NAD</keyword>
<evidence type="ECO:0000256" key="5">
    <source>
        <dbReference type="ARBA" id="ARBA00022630"/>
    </source>
</evidence>
<dbReference type="NCBIfam" id="TIGR03140">
    <property type="entry name" value="AhpF"/>
    <property type="match status" value="1"/>
</dbReference>
<evidence type="ECO:0000259" key="12">
    <source>
        <dbReference type="Pfam" id="PF07992"/>
    </source>
</evidence>
<dbReference type="Proteomes" id="UP001520878">
    <property type="component" value="Unassembled WGS sequence"/>
</dbReference>